<evidence type="ECO:0000256" key="5">
    <source>
        <dbReference type="ARBA" id="ARBA00022605"/>
    </source>
</evidence>
<comment type="subunit">
    <text evidence="9">Monomer.</text>
</comment>
<protein>
    <recommendedName>
        <fullName evidence="9">3-phosphoshikimate 1-carboxyvinyltransferase</fullName>
        <ecNumber evidence="9">2.5.1.19</ecNumber>
    </recommendedName>
    <alternativeName>
        <fullName evidence="9">5-enolpyruvylshikimate-3-phosphate synthase</fullName>
        <shortName evidence="9">EPSP synthase</shortName>
        <shortName evidence="9">EPSPS</shortName>
    </alternativeName>
</protein>
<comment type="catalytic activity">
    <reaction evidence="8">
        <text>3-phosphoshikimate + phosphoenolpyruvate = 5-O-(1-carboxyvinyl)-3-phosphoshikimate + phosphate</text>
        <dbReference type="Rhea" id="RHEA:21256"/>
        <dbReference type="ChEBI" id="CHEBI:43474"/>
        <dbReference type="ChEBI" id="CHEBI:57701"/>
        <dbReference type="ChEBI" id="CHEBI:58702"/>
        <dbReference type="ChEBI" id="CHEBI:145989"/>
        <dbReference type="EC" id="2.5.1.19"/>
    </reaction>
    <physiologicalReaction direction="left-to-right" evidence="8">
        <dbReference type="Rhea" id="RHEA:21257"/>
    </physiologicalReaction>
</comment>
<dbReference type="CDD" id="cd01556">
    <property type="entry name" value="EPSP_synthase"/>
    <property type="match status" value="1"/>
</dbReference>
<evidence type="ECO:0000259" key="10">
    <source>
        <dbReference type="Pfam" id="PF00275"/>
    </source>
</evidence>
<keyword evidence="4 9" id="KW-0963">Cytoplasm</keyword>
<dbReference type="InterPro" id="IPR001986">
    <property type="entry name" value="Enolpyruvate_Tfrase_dom"/>
</dbReference>
<feature type="binding site" evidence="9">
    <location>
        <position position="387"/>
    </location>
    <ligand>
        <name>phosphoenolpyruvate</name>
        <dbReference type="ChEBI" id="CHEBI:58702"/>
    </ligand>
</feature>
<gene>
    <name evidence="9" type="primary">aroA</name>
    <name evidence="11" type="ORF">AWM68_06820</name>
</gene>
<dbReference type="GO" id="GO:0009073">
    <property type="term" value="P:aromatic amino acid family biosynthetic process"/>
    <property type="evidence" value="ECO:0007669"/>
    <property type="project" value="UniProtKB-KW"/>
</dbReference>
<dbReference type="AlphaFoldDB" id="A0A161RW77"/>
<comment type="pathway">
    <text evidence="2 9">Metabolic intermediate biosynthesis; chorismate biosynthesis; chorismate from D-erythrose 4-phosphate and phosphoenolpyruvate: step 6/7.</text>
</comment>
<keyword evidence="12" id="KW-1185">Reference proteome</keyword>
<feature type="binding site" evidence="9">
    <location>
        <position position="21"/>
    </location>
    <ligand>
        <name>3-phosphoshikimate</name>
        <dbReference type="ChEBI" id="CHEBI:145989"/>
    </ligand>
</feature>
<dbReference type="PANTHER" id="PTHR21090">
    <property type="entry name" value="AROM/DEHYDROQUINATE SYNTHASE"/>
    <property type="match status" value="1"/>
</dbReference>
<evidence type="ECO:0000256" key="3">
    <source>
        <dbReference type="ARBA" id="ARBA00009948"/>
    </source>
</evidence>
<reference evidence="12" key="1">
    <citation type="submission" date="2016-01" db="EMBL/GenBank/DDBJ databases">
        <title>Draft genome of Chromobacterium sp. F49.</title>
        <authorList>
            <person name="Hong K.W."/>
        </authorList>
    </citation>
    <scope>NUCLEOTIDE SEQUENCE [LARGE SCALE GENOMIC DNA]</scope>
    <source>
        <strain evidence="12">P7IIIA</strain>
    </source>
</reference>
<dbReference type="GO" id="GO:0005737">
    <property type="term" value="C:cytoplasm"/>
    <property type="evidence" value="ECO:0007669"/>
    <property type="project" value="UniProtKB-SubCell"/>
</dbReference>
<dbReference type="PROSITE" id="PS00104">
    <property type="entry name" value="EPSP_SYNTHASE_1"/>
    <property type="match status" value="1"/>
</dbReference>
<comment type="caution">
    <text evidence="11">The sequence shown here is derived from an EMBL/GenBank/DDBJ whole genome shotgun (WGS) entry which is preliminary data.</text>
</comment>
<feature type="binding site" evidence="9">
    <location>
        <position position="166"/>
    </location>
    <ligand>
        <name>3-phosphoshikimate</name>
        <dbReference type="ChEBI" id="CHEBI:145989"/>
    </ligand>
</feature>
<keyword evidence="6 9" id="KW-0808">Transferase</keyword>
<feature type="binding site" evidence="9">
    <location>
        <position position="22"/>
    </location>
    <ligand>
        <name>3-phosphoshikimate</name>
        <dbReference type="ChEBI" id="CHEBI:145989"/>
    </ligand>
</feature>
<dbReference type="InterPro" id="IPR023193">
    <property type="entry name" value="EPSP_synthase_CS"/>
</dbReference>
<dbReference type="OrthoDB" id="9809920at2"/>
<dbReference type="PIRSF" id="PIRSF000505">
    <property type="entry name" value="EPSPS"/>
    <property type="match status" value="1"/>
</dbReference>
<comment type="subcellular location">
    <subcellularLocation>
        <location evidence="9">Cytoplasm</location>
    </subcellularLocation>
</comment>
<evidence type="ECO:0000313" key="11">
    <source>
        <dbReference type="EMBL" id="KZE66082.1"/>
    </source>
</evidence>
<feature type="active site" description="Proton acceptor" evidence="9">
    <location>
        <position position="314"/>
    </location>
</feature>
<feature type="binding site" evidence="9">
    <location>
        <position position="121"/>
    </location>
    <ligand>
        <name>phosphoenolpyruvate</name>
        <dbReference type="ChEBI" id="CHEBI:58702"/>
    </ligand>
</feature>
<dbReference type="PANTHER" id="PTHR21090:SF5">
    <property type="entry name" value="PENTAFUNCTIONAL AROM POLYPEPTIDE"/>
    <property type="match status" value="1"/>
</dbReference>
<evidence type="ECO:0000256" key="4">
    <source>
        <dbReference type="ARBA" id="ARBA00022490"/>
    </source>
</evidence>
<dbReference type="RefSeq" id="WP_066241392.1">
    <property type="nucleotide sequence ID" value="NZ_LRFC01000023.1"/>
</dbReference>
<sequence>MEKHLKPILALNGTITVPGDKSISHRAVMFGSIADGQTTINGFLTGEDCLSTISCFKKLGVHIQQDGEKVTVEGKGLAGLNPSSEDLYVGNSGTTIRLMLGILANTPFTSTLTGDDSIAKRPMNRVTQPLMQMGALIDGNDSGNKVPLQIQGGRTKGIQYTSPIASAQVKSAIILAGLEGEGITSVKEPVKSRDHTERMLEAFGVKVENDGLTVSVEGGQKLTGTHIEVPGDISSAAFFIVAGAIVPNSEITLKKVGLNPTRTGILDVLEAMGADVSYENVNHDASEPYGDLLIKTSSLKGTTIKGDLIPRLIDEIPIIALAATQAEGQTIIQDAHELRVKETDRIKTVVNELKKMGADIEATEDGMIINGKTPLHGASVQSYGDHRIGMMLSIASCIAEGETTLTNSEAIAVSYPTFFEQLKTLAN</sequence>
<evidence type="ECO:0000256" key="6">
    <source>
        <dbReference type="ARBA" id="ARBA00022679"/>
    </source>
</evidence>
<feature type="binding site" evidence="9">
    <location>
        <position position="314"/>
    </location>
    <ligand>
        <name>3-phosphoshikimate</name>
        <dbReference type="ChEBI" id="CHEBI:145989"/>
    </ligand>
</feature>
<dbReference type="NCBIfam" id="TIGR01356">
    <property type="entry name" value="aroA"/>
    <property type="match status" value="1"/>
</dbReference>
<organism evidence="11 12">
    <name type="scientific">Fictibacillus phosphorivorans</name>
    <dbReference type="NCBI Taxonomy" id="1221500"/>
    <lineage>
        <taxon>Bacteria</taxon>
        <taxon>Bacillati</taxon>
        <taxon>Bacillota</taxon>
        <taxon>Bacilli</taxon>
        <taxon>Bacillales</taxon>
        <taxon>Fictibacillaceae</taxon>
        <taxon>Fictibacillus</taxon>
    </lineage>
</organism>
<dbReference type="GO" id="GO:0009423">
    <property type="term" value="P:chorismate biosynthetic process"/>
    <property type="evidence" value="ECO:0007669"/>
    <property type="project" value="UniProtKB-UniRule"/>
</dbReference>
<feature type="binding site" evidence="9">
    <location>
        <position position="168"/>
    </location>
    <ligand>
        <name>3-phosphoshikimate</name>
        <dbReference type="ChEBI" id="CHEBI:145989"/>
    </ligand>
</feature>
<evidence type="ECO:0000256" key="2">
    <source>
        <dbReference type="ARBA" id="ARBA00004811"/>
    </source>
</evidence>
<evidence type="ECO:0000256" key="7">
    <source>
        <dbReference type="ARBA" id="ARBA00023141"/>
    </source>
</evidence>
<keyword evidence="5 9" id="KW-0028">Amino-acid biosynthesis</keyword>
<evidence type="ECO:0000256" key="9">
    <source>
        <dbReference type="HAMAP-Rule" id="MF_00210"/>
    </source>
</evidence>
<dbReference type="FunFam" id="3.65.10.10:FF:000006">
    <property type="entry name" value="3-phosphoshikimate 1-carboxyvinyltransferase"/>
    <property type="match status" value="1"/>
</dbReference>
<proteinExistence type="inferred from homology"/>
<evidence type="ECO:0000256" key="8">
    <source>
        <dbReference type="ARBA" id="ARBA00044633"/>
    </source>
</evidence>
<dbReference type="Proteomes" id="UP000076567">
    <property type="component" value="Unassembled WGS sequence"/>
</dbReference>
<dbReference type="SUPFAM" id="SSF55205">
    <property type="entry name" value="EPT/RTPC-like"/>
    <property type="match status" value="1"/>
</dbReference>
<comment type="caution">
    <text evidence="9">Lacks conserved residue(s) required for the propagation of feature annotation.</text>
</comment>
<evidence type="ECO:0000256" key="1">
    <source>
        <dbReference type="ARBA" id="ARBA00002174"/>
    </source>
</evidence>
<feature type="binding site" evidence="9">
    <location>
        <position position="93"/>
    </location>
    <ligand>
        <name>phosphoenolpyruvate</name>
        <dbReference type="ChEBI" id="CHEBI:58702"/>
    </ligand>
</feature>
<dbReference type="InterPro" id="IPR036968">
    <property type="entry name" value="Enolpyruvate_Tfrase_sf"/>
</dbReference>
<feature type="binding site" evidence="9">
    <location>
        <position position="26"/>
    </location>
    <ligand>
        <name>3-phosphoshikimate</name>
        <dbReference type="ChEBI" id="CHEBI:145989"/>
    </ligand>
</feature>
<dbReference type="EMBL" id="LRFC01000023">
    <property type="protein sequence ID" value="KZE66082.1"/>
    <property type="molecule type" value="Genomic_DNA"/>
</dbReference>
<feature type="binding site" evidence="9">
    <location>
        <position position="345"/>
    </location>
    <ligand>
        <name>phosphoenolpyruvate</name>
        <dbReference type="ChEBI" id="CHEBI:58702"/>
    </ligand>
</feature>
<name>A0A161RW77_9BACL</name>
<feature type="binding site" evidence="9">
    <location>
        <position position="341"/>
    </location>
    <ligand>
        <name>3-phosphoshikimate</name>
        <dbReference type="ChEBI" id="CHEBI:145989"/>
    </ligand>
</feature>
<dbReference type="Gene3D" id="3.65.10.10">
    <property type="entry name" value="Enolpyruvate transferase domain"/>
    <property type="match status" value="2"/>
</dbReference>
<dbReference type="GO" id="GO:0008652">
    <property type="term" value="P:amino acid biosynthetic process"/>
    <property type="evidence" value="ECO:0007669"/>
    <property type="project" value="UniProtKB-KW"/>
</dbReference>
<comment type="similarity">
    <text evidence="3 9">Belongs to the EPSP synthase family.</text>
</comment>
<dbReference type="Pfam" id="PF00275">
    <property type="entry name" value="EPSP_synthase"/>
    <property type="match status" value="1"/>
</dbReference>
<feature type="binding site" evidence="9">
    <location>
        <position position="168"/>
    </location>
    <ligand>
        <name>phosphoenolpyruvate</name>
        <dbReference type="ChEBI" id="CHEBI:58702"/>
    </ligand>
</feature>
<dbReference type="UniPathway" id="UPA00053">
    <property type="reaction ID" value="UER00089"/>
</dbReference>
<dbReference type="GO" id="GO:0003866">
    <property type="term" value="F:3-phosphoshikimate 1-carboxyvinyltransferase activity"/>
    <property type="evidence" value="ECO:0007669"/>
    <property type="project" value="UniProtKB-UniRule"/>
</dbReference>
<feature type="domain" description="Enolpyruvate transferase" evidence="10">
    <location>
        <begin position="7"/>
        <end position="422"/>
    </location>
</feature>
<dbReference type="EC" id="2.5.1.19" evidence="9"/>
<dbReference type="InterPro" id="IPR013792">
    <property type="entry name" value="RNA3'P_cycl/enolpyr_Trfase_a/b"/>
</dbReference>
<dbReference type="InterPro" id="IPR006264">
    <property type="entry name" value="EPSP_synthase"/>
</dbReference>
<dbReference type="FunFam" id="3.65.10.10:FF:000005">
    <property type="entry name" value="3-phosphoshikimate 1-carboxyvinyltransferase"/>
    <property type="match status" value="1"/>
</dbReference>
<dbReference type="HAMAP" id="MF_00210">
    <property type="entry name" value="EPSP_synth"/>
    <property type="match status" value="1"/>
</dbReference>
<evidence type="ECO:0000313" key="12">
    <source>
        <dbReference type="Proteomes" id="UP000076567"/>
    </source>
</evidence>
<feature type="binding site" evidence="9">
    <location>
        <position position="21"/>
    </location>
    <ligand>
        <name>phosphoenolpyruvate</name>
        <dbReference type="ChEBI" id="CHEBI:58702"/>
    </ligand>
</feature>
<accession>A0A161RW77</accession>
<keyword evidence="7 9" id="KW-0057">Aromatic amino acid biosynthesis</keyword>
<dbReference type="PROSITE" id="PS00885">
    <property type="entry name" value="EPSP_SYNTHASE_2"/>
    <property type="match status" value="1"/>
</dbReference>
<comment type="function">
    <text evidence="1 9">Catalyzes the transfer of the enolpyruvyl moiety of phosphoenolpyruvate (PEP) to the 5-hydroxyl of shikimate-3-phosphate (S3P) to produce enolpyruvyl shikimate-3-phosphate and inorganic phosphate.</text>
</comment>